<dbReference type="InterPro" id="IPR001307">
    <property type="entry name" value="Thiosulphate_STrfase_CS"/>
</dbReference>
<proteinExistence type="predicted"/>
<dbReference type="EMBL" id="CP013695">
    <property type="protein sequence ID" value="ALU32407.1"/>
    <property type="molecule type" value="Genomic_DNA"/>
</dbReference>
<dbReference type="PROSITE" id="PS50206">
    <property type="entry name" value="RHODANESE_3"/>
    <property type="match status" value="1"/>
</dbReference>
<evidence type="ECO:0000313" key="3">
    <source>
        <dbReference type="EMBL" id="ALU32407.1"/>
    </source>
</evidence>
<feature type="domain" description="Rhodanese" evidence="1">
    <location>
        <begin position="28"/>
        <end position="116"/>
    </location>
</feature>
<dbReference type="CDD" id="cd00158">
    <property type="entry name" value="RHOD"/>
    <property type="match status" value="1"/>
</dbReference>
<dbReference type="STRING" id="1435377.SUSAZ_10645"/>
<dbReference type="PANTHER" id="PTHR43031">
    <property type="entry name" value="FAD-DEPENDENT OXIDOREDUCTASE"/>
    <property type="match status" value="1"/>
</dbReference>
<dbReference type="GeneID" id="14552780"/>
<dbReference type="Pfam" id="PF00581">
    <property type="entry name" value="Rhodanese"/>
    <property type="match status" value="1"/>
</dbReference>
<dbReference type="PANTHER" id="PTHR43031:SF1">
    <property type="entry name" value="PYRIDINE NUCLEOTIDE-DISULPHIDE OXIDOREDUCTASE"/>
    <property type="match status" value="1"/>
</dbReference>
<dbReference type="RefSeq" id="WP_011279055.1">
    <property type="nucleotide sequence ID" value="NZ_BHWZ01000006.1"/>
</dbReference>
<dbReference type="Proteomes" id="UP000065473">
    <property type="component" value="Chromosome"/>
</dbReference>
<dbReference type="Gene3D" id="3.40.250.10">
    <property type="entry name" value="Rhodanese-like domain"/>
    <property type="match status" value="1"/>
</dbReference>
<dbReference type="PaxDb" id="1435377-SUSAZ_10645"/>
<dbReference type="InterPro" id="IPR050229">
    <property type="entry name" value="GlpE_sulfurtransferase"/>
</dbReference>
<evidence type="ECO:0000259" key="1">
    <source>
        <dbReference type="PROSITE" id="PS50206"/>
    </source>
</evidence>
<evidence type="ECO:0000313" key="4">
    <source>
        <dbReference type="Proteomes" id="UP000060043"/>
    </source>
</evidence>
<organism evidence="3 4">
    <name type="scientific">Sulfolobus acidocaldarius</name>
    <dbReference type="NCBI Taxonomy" id="2285"/>
    <lineage>
        <taxon>Archaea</taxon>
        <taxon>Thermoproteota</taxon>
        <taxon>Thermoprotei</taxon>
        <taxon>Sulfolobales</taxon>
        <taxon>Sulfolobaceae</taxon>
        <taxon>Sulfolobus</taxon>
    </lineage>
</organism>
<sequence length="141" mass="16546">MVQITERRTPYYKNVKNVPPSVVRELYKKGEVTIVDIRNPWEYEDHHIPGAILIPMEYCDILLPKLETKQIVLVCEHANRTTWLINSKPELFEGKTVYNMLGGMELWMNMGYETTYGMDSNGMFWKDYILKKVAPSETLKK</sequence>
<dbReference type="PROSITE" id="PS00380">
    <property type="entry name" value="RHODANESE_1"/>
    <property type="match status" value="1"/>
</dbReference>
<dbReference type="Proteomes" id="UP000060043">
    <property type="component" value="Chromosome"/>
</dbReference>
<dbReference type="InterPro" id="IPR036873">
    <property type="entry name" value="Rhodanese-like_dom_sf"/>
</dbReference>
<dbReference type="EMBL" id="CP013694">
    <property type="protein sequence ID" value="ALU29672.1"/>
    <property type="molecule type" value="Genomic_DNA"/>
</dbReference>
<reference evidence="4 5" key="1">
    <citation type="submission" date="2015-12" db="EMBL/GenBank/DDBJ databases">
        <title>A stable core within a dynamic pangenome in Sulfolobus acidocaldarius.</title>
        <authorList>
            <person name="Anderson R."/>
            <person name="Kouris A."/>
            <person name="Seward C."/>
            <person name="Campbell K."/>
            <person name="Whitaker R."/>
        </authorList>
    </citation>
    <scope>NUCLEOTIDE SEQUENCE [LARGE SCALE GENOMIC DNA]</scope>
    <source>
        <strain evidence="2 5">GG12-C01-09</strain>
        <strain evidence="3 4">NG05B_CO5_07</strain>
    </source>
</reference>
<dbReference type="SMART" id="SM00450">
    <property type="entry name" value="RHOD"/>
    <property type="match status" value="1"/>
</dbReference>
<dbReference type="AlphaFoldDB" id="A0A0U3HCM2"/>
<protein>
    <submittedName>
        <fullName evidence="3">Rhodanese</fullName>
    </submittedName>
</protein>
<dbReference type="OMA" id="RTTWLIN"/>
<evidence type="ECO:0000313" key="2">
    <source>
        <dbReference type="EMBL" id="ALU29672.1"/>
    </source>
</evidence>
<name>A0A0U3HCM2_9CREN</name>
<dbReference type="OrthoDB" id="135517at2157"/>
<dbReference type="InterPro" id="IPR001763">
    <property type="entry name" value="Rhodanese-like_dom"/>
</dbReference>
<dbReference type="GO" id="GO:0004792">
    <property type="term" value="F:thiosulfate-cyanide sulfurtransferase activity"/>
    <property type="evidence" value="ECO:0007669"/>
    <property type="project" value="InterPro"/>
</dbReference>
<evidence type="ECO:0000313" key="5">
    <source>
        <dbReference type="Proteomes" id="UP000065473"/>
    </source>
</evidence>
<accession>A0A0U3HCM2</accession>
<gene>
    <name evidence="2" type="ORF">ATY89_06770</name>
    <name evidence="3" type="ORF">ATZ20_09790</name>
</gene>
<dbReference type="SUPFAM" id="SSF52821">
    <property type="entry name" value="Rhodanese/Cell cycle control phosphatase"/>
    <property type="match status" value="1"/>
</dbReference>